<dbReference type="OrthoDB" id="190201at2759"/>
<dbReference type="GO" id="GO:0006508">
    <property type="term" value="P:proteolysis"/>
    <property type="evidence" value="ECO:0007669"/>
    <property type="project" value="InterPro"/>
</dbReference>
<dbReference type="PANTHER" id="PTHR43194:SF2">
    <property type="entry name" value="PEROXISOMAL MEMBRANE PROTEIN LPX1"/>
    <property type="match status" value="1"/>
</dbReference>
<evidence type="ECO:0000313" key="4">
    <source>
        <dbReference type="EMBL" id="KAF2762775.1"/>
    </source>
</evidence>
<dbReference type="Gene3D" id="3.40.50.1820">
    <property type="entry name" value="alpha/beta hydrolase"/>
    <property type="match status" value="1"/>
</dbReference>
<name>A0A6A6WKQ2_9PEZI</name>
<dbReference type="Pfam" id="PF00561">
    <property type="entry name" value="Abhydrolase_1"/>
    <property type="match status" value="1"/>
</dbReference>
<gene>
    <name evidence="4" type="ORF">EJ05DRAFT_432694</name>
</gene>
<accession>A0A6A6WKQ2</accession>
<dbReference type="EMBL" id="ML996565">
    <property type="protein sequence ID" value="KAF2762775.1"/>
    <property type="molecule type" value="Genomic_DNA"/>
</dbReference>
<dbReference type="RefSeq" id="XP_033605226.1">
    <property type="nucleotide sequence ID" value="XM_033741570.1"/>
</dbReference>
<dbReference type="NCBIfam" id="TIGR01250">
    <property type="entry name" value="pro_imino_pep_2"/>
    <property type="match status" value="1"/>
</dbReference>
<sequence>MSIPSTEGEAIYDVPGTGKTCKTWFKVYGDLKSNVRPCVLLHGGPGMAHNYLLSMIDLTTIYGIPVVFYDQLGCGRSTLLPEKRGDTSFWTPELFLNELENLIKHLGITTYDVFGNSWGGMLGGQYALRRPLGLTRLIVANSPTDMHTWITETNKLRNELPAEVQEIIAKHEADGTTDSEEYEAAIFVFYKRHVCRVDPMPIPVLDTFDVLKQDDTVYTTMNGPSEFCVVGGLKDWVITPHVHDISVPTMLINGAYDEATDEVVTPWFKELKHVKWVSFAKSSHMPHWEERERFMRVVSGFLKG</sequence>
<comment type="similarity">
    <text evidence="1">Belongs to the peptidase S33 family.</text>
</comment>
<dbReference type="PRINTS" id="PR00793">
    <property type="entry name" value="PROAMNOPTASE"/>
</dbReference>
<evidence type="ECO:0000313" key="5">
    <source>
        <dbReference type="Proteomes" id="UP000799437"/>
    </source>
</evidence>
<dbReference type="PIRSF" id="PIRSF005539">
    <property type="entry name" value="Pept_S33_TRI_F1"/>
    <property type="match status" value="1"/>
</dbReference>
<dbReference type="AlphaFoldDB" id="A0A6A6WKQ2"/>
<dbReference type="InterPro" id="IPR000073">
    <property type="entry name" value="AB_hydrolase_1"/>
</dbReference>
<reference evidence="4" key="1">
    <citation type="journal article" date="2020" name="Stud. Mycol.">
        <title>101 Dothideomycetes genomes: a test case for predicting lifestyles and emergence of pathogens.</title>
        <authorList>
            <person name="Haridas S."/>
            <person name="Albert R."/>
            <person name="Binder M."/>
            <person name="Bloem J."/>
            <person name="Labutti K."/>
            <person name="Salamov A."/>
            <person name="Andreopoulos B."/>
            <person name="Baker S."/>
            <person name="Barry K."/>
            <person name="Bills G."/>
            <person name="Bluhm B."/>
            <person name="Cannon C."/>
            <person name="Castanera R."/>
            <person name="Culley D."/>
            <person name="Daum C."/>
            <person name="Ezra D."/>
            <person name="Gonzalez J."/>
            <person name="Henrissat B."/>
            <person name="Kuo A."/>
            <person name="Liang C."/>
            <person name="Lipzen A."/>
            <person name="Lutzoni F."/>
            <person name="Magnuson J."/>
            <person name="Mondo S."/>
            <person name="Nolan M."/>
            <person name="Ohm R."/>
            <person name="Pangilinan J."/>
            <person name="Park H.-J."/>
            <person name="Ramirez L."/>
            <person name="Alfaro M."/>
            <person name="Sun H."/>
            <person name="Tritt A."/>
            <person name="Yoshinaga Y."/>
            <person name="Zwiers L.-H."/>
            <person name="Turgeon B."/>
            <person name="Goodwin S."/>
            <person name="Spatafora J."/>
            <person name="Crous P."/>
            <person name="Grigoriev I."/>
        </authorList>
    </citation>
    <scope>NUCLEOTIDE SEQUENCE</scope>
    <source>
        <strain evidence="4">CBS 121739</strain>
    </source>
</reference>
<dbReference type="SUPFAM" id="SSF53474">
    <property type="entry name" value="alpha/beta-Hydrolases"/>
    <property type="match status" value="1"/>
</dbReference>
<evidence type="ECO:0000256" key="2">
    <source>
        <dbReference type="ARBA" id="ARBA00022801"/>
    </source>
</evidence>
<feature type="domain" description="AB hydrolase-1" evidence="3">
    <location>
        <begin position="39"/>
        <end position="290"/>
    </location>
</feature>
<dbReference type="InterPro" id="IPR005945">
    <property type="entry name" value="Pro_imino_pep"/>
</dbReference>
<organism evidence="4 5">
    <name type="scientific">Pseudovirgaria hyperparasitica</name>
    <dbReference type="NCBI Taxonomy" id="470096"/>
    <lineage>
        <taxon>Eukaryota</taxon>
        <taxon>Fungi</taxon>
        <taxon>Dikarya</taxon>
        <taxon>Ascomycota</taxon>
        <taxon>Pezizomycotina</taxon>
        <taxon>Dothideomycetes</taxon>
        <taxon>Dothideomycetes incertae sedis</taxon>
        <taxon>Acrospermales</taxon>
        <taxon>Acrospermaceae</taxon>
        <taxon>Pseudovirgaria</taxon>
    </lineage>
</organism>
<dbReference type="GO" id="GO:0008233">
    <property type="term" value="F:peptidase activity"/>
    <property type="evidence" value="ECO:0007669"/>
    <property type="project" value="InterPro"/>
</dbReference>
<dbReference type="PANTHER" id="PTHR43194">
    <property type="entry name" value="HYDROLASE ALPHA/BETA FOLD FAMILY"/>
    <property type="match status" value="1"/>
</dbReference>
<dbReference type="Proteomes" id="UP000799437">
    <property type="component" value="Unassembled WGS sequence"/>
</dbReference>
<dbReference type="InterPro" id="IPR029058">
    <property type="entry name" value="AB_hydrolase_fold"/>
</dbReference>
<evidence type="ECO:0000256" key="1">
    <source>
        <dbReference type="ARBA" id="ARBA00010088"/>
    </source>
</evidence>
<keyword evidence="5" id="KW-1185">Reference proteome</keyword>
<dbReference type="InterPro" id="IPR050228">
    <property type="entry name" value="Carboxylesterase_BioH"/>
</dbReference>
<keyword evidence="2" id="KW-0378">Hydrolase</keyword>
<dbReference type="InterPro" id="IPR002410">
    <property type="entry name" value="Peptidase_S33"/>
</dbReference>
<evidence type="ECO:0000259" key="3">
    <source>
        <dbReference type="Pfam" id="PF00561"/>
    </source>
</evidence>
<dbReference type="GeneID" id="54482624"/>
<proteinExistence type="inferred from homology"/>
<protein>
    <submittedName>
        <fullName evidence="4">Proline iminopeptidase</fullName>
    </submittedName>
</protein>